<dbReference type="Proteomes" id="UP000281549">
    <property type="component" value="Unassembled WGS sequence"/>
</dbReference>
<feature type="non-terminal residue" evidence="1">
    <location>
        <position position="176"/>
    </location>
</feature>
<sequence>RSMQGQDCLEDKGIKAAGEYIWDTVSSRDLVKYKDISREIFNILRDRPLTTKLLGDGYLSVRDALYAILFRLKQRMINRKNALLRKAGANFALPDNNNPAHEGLNAIDRDLAEIEKSIENCEKLFEGCQVAVHDIEDSSSSMEESLNTSECSFTDAFYHTQHDLIKEYEDLDNKLD</sequence>
<dbReference type="EMBL" id="ML005275">
    <property type="protein sequence ID" value="RKP19183.1"/>
    <property type="molecule type" value="Genomic_DNA"/>
</dbReference>
<dbReference type="AlphaFoldDB" id="A0A4P9YHZ2"/>
<evidence type="ECO:0000313" key="2">
    <source>
        <dbReference type="Proteomes" id="UP000281549"/>
    </source>
</evidence>
<feature type="non-terminal residue" evidence="1">
    <location>
        <position position="1"/>
    </location>
</feature>
<proteinExistence type="predicted"/>
<gene>
    <name evidence="1" type="ORF">ROZALSC1DRAFT_29193</name>
</gene>
<name>A0A4P9YHZ2_ROZAC</name>
<evidence type="ECO:0000313" key="1">
    <source>
        <dbReference type="EMBL" id="RKP19183.1"/>
    </source>
</evidence>
<protein>
    <submittedName>
        <fullName evidence="1">Uncharacterized protein</fullName>
    </submittedName>
</protein>
<accession>A0A4P9YHZ2</accession>
<reference evidence="2" key="1">
    <citation type="journal article" date="2018" name="Nat. Microbiol.">
        <title>Leveraging single-cell genomics to expand the fungal tree of life.</title>
        <authorList>
            <person name="Ahrendt S.R."/>
            <person name="Quandt C.A."/>
            <person name="Ciobanu D."/>
            <person name="Clum A."/>
            <person name="Salamov A."/>
            <person name="Andreopoulos B."/>
            <person name="Cheng J.F."/>
            <person name="Woyke T."/>
            <person name="Pelin A."/>
            <person name="Henrissat B."/>
            <person name="Reynolds N.K."/>
            <person name="Benny G.L."/>
            <person name="Smith M.E."/>
            <person name="James T.Y."/>
            <person name="Grigoriev I.V."/>
        </authorList>
    </citation>
    <scope>NUCLEOTIDE SEQUENCE [LARGE SCALE GENOMIC DNA]</scope>
    <source>
        <strain evidence="2">CSF55</strain>
    </source>
</reference>
<organism evidence="1 2">
    <name type="scientific">Rozella allomycis (strain CSF55)</name>
    <dbReference type="NCBI Taxonomy" id="988480"/>
    <lineage>
        <taxon>Eukaryota</taxon>
        <taxon>Fungi</taxon>
        <taxon>Fungi incertae sedis</taxon>
        <taxon>Cryptomycota</taxon>
        <taxon>Cryptomycota incertae sedis</taxon>
        <taxon>Rozella</taxon>
    </lineage>
</organism>